<accession>A0A2U3QK00</accession>
<evidence type="ECO:0000313" key="1">
    <source>
        <dbReference type="EMBL" id="SPQ01719.1"/>
    </source>
</evidence>
<gene>
    <name evidence="1" type="ORF">NBG4_680012</name>
</gene>
<keyword evidence="2" id="KW-1185">Reference proteome</keyword>
<dbReference type="Proteomes" id="UP000245125">
    <property type="component" value="Unassembled WGS sequence"/>
</dbReference>
<evidence type="ECO:0000313" key="2">
    <source>
        <dbReference type="Proteomes" id="UP000245125"/>
    </source>
</evidence>
<proteinExistence type="predicted"/>
<name>A0A2U3QK00_9BACT</name>
<dbReference type="AlphaFoldDB" id="A0A2U3QK00"/>
<dbReference type="EMBL" id="OUUY01000117">
    <property type="protein sequence ID" value="SPQ01719.1"/>
    <property type="molecule type" value="Genomic_DNA"/>
</dbReference>
<sequence>MRGGKCLATGQGKVPGGVLHIMLHLSSIYLLRSENKKINENSLTYINA</sequence>
<reference evidence="2" key="1">
    <citation type="submission" date="2018-03" db="EMBL/GenBank/DDBJ databases">
        <authorList>
            <person name="Zecchin S."/>
        </authorList>
    </citation>
    <scope>NUCLEOTIDE SEQUENCE [LARGE SCALE GENOMIC DNA]</scope>
</reference>
<organism evidence="1 2">
    <name type="scientific">Candidatus Sulfobium mesophilum</name>
    <dbReference type="NCBI Taxonomy" id="2016548"/>
    <lineage>
        <taxon>Bacteria</taxon>
        <taxon>Pseudomonadati</taxon>
        <taxon>Nitrospirota</taxon>
        <taxon>Nitrospiria</taxon>
        <taxon>Nitrospirales</taxon>
        <taxon>Nitrospiraceae</taxon>
        <taxon>Candidatus Sulfobium</taxon>
    </lineage>
</organism>
<protein>
    <submittedName>
        <fullName evidence="1">Uncharacterized protein</fullName>
    </submittedName>
</protein>